<comment type="caution">
    <text evidence="1">The sequence shown here is derived from an EMBL/GenBank/DDBJ whole genome shotgun (WGS) entry which is preliminary data.</text>
</comment>
<protein>
    <submittedName>
        <fullName evidence="1">Uncharacterized protein</fullName>
    </submittedName>
</protein>
<evidence type="ECO:0000313" key="2">
    <source>
        <dbReference type="Proteomes" id="UP000036426"/>
    </source>
</evidence>
<evidence type="ECO:0000313" key="1">
    <source>
        <dbReference type="EMBL" id="KLV01182.1"/>
    </source>
</evidence>
<dbReference type="Proteomes" id="UP000036426">
    <property type="component" value="Unassembled WGS sequence"/>
</dbReference>
<proteinExistence type="predicted"/>
<sequence length="61" mass="7316">MRPENRKQCFICKLLLMKVNKCVSARAEYYFRNGDDDILPSYIKMIGDIIYKKYASHWEAH</sequence>
<dbReference type="AlphaFoldDB" id="A0A0J1JH37"/>
<name>A0A0J1JH37_9GAMM</name>
<organism evidence="1 2">
    <name type="scientific">Photobacterium aphoticum</name>
    <dbReference type="NCBI Taxonomy" id="754436"/>
    <lineage>
        <taxon>Bacteria</taxon>
        <taxon>Pseudomonadati</taxon>
        <taxon>Pseudomonadota</taxon>
        <taxon>Gammaproteobacteria</taxon>
        <taxon>Vibrionales</taxon>
        <taxon>Vibrionaceae</taxon>
        <taxon>Photobacterium</taxon>
    </lineage>
</organism>
<gene>
    <name evidence="1" type="ORF">ABT58_08570</name>
</gene>
<dbReference type="EMBL" id="LDOV01000016">
    <property type="protein sequence ID" value="KLV01182.1"/>
    <property type="molecule type" value="Genomic_DNA"/>
</dbReference>
<reference evidence="1 2" key="1">
    <citation type="submission" date="2015-05" db="EMBL/GenBank/DDBJ databases">
        <title>Photobacterium galathea sp. nov.</title>
        <authorList>
            <person name="Machado H."/>
            <person name="Gram L."/>
        </authorList>
    </citation>
    <scope>NUCLEOTIDE SEQUENCE [LARGE SCALE GENOMIC DNA]</scope>
    <source>
        <strain evidence="1 2">DSM 25995</strain>
    </source>
</reference>
<accession>A0A0J1JH37</accession>
<dbReference type="PATRIC" id="fig|754436.4.peg.1808"/>
<keyword evidence="2" id="KW-1185">Reference proteome</keyword>